<evidence type="ECO:0000313" key="2">
    <source>
        <dbReference type="Proteomes" id="UP000769528"/>
    </source>
</evidence>
<reference evidence="1" key="1">
    <citation type="journal article" date="2021" name="Open Biol.">
        <title>Shared evolutionary footprints suggest mitochondrial oxidative damage underlies multiple complex I losses in fungi.</title>
        <authorList>
            <person name="Schikora-Tamarit M.A."/>
            <person name="Marcet-Houben M."/>
            <person name="Nosek J."/>
            <person name="Gabaldon T."/>
        </authorList>
    </citation>
    <scope>NUCLEOTIDE SEQUENCE</scope>
    <source>
        <strain evidence="1">CBS6341</strain>
    </source>
</reference>
<evidence type="ECO:0000313" key="1">
    <source>
        <dbReference type="EMBL" id="KAH3679645.1"/>
    </source>
</evidence>
<dbReference type="AlphaFoldDB" id="A0A9P8PXY8"/>
<keyword evidence="2" id="KW-1185">Reference proteome</keyword>
<dbReference type="EMBL" id="JAEUBF010000264">
    <property type="protein sequence ID" value="KAH3679645.1"/>
    <property type="molecule type" value="Genomic_DNA"/>
</dbReference>
<gene>
    <name evidence="1" type="ORF">WICMUC_000785</name>
</gene>
<organism evidence="1 2">
    <name type="scientific">Wickerhamomyces mucosus</name>
    <dbReference type="NCBI Taxonomy" id="1378264"/>
    <lineage>
        <taxon>Eukaryota</taxon>
        <taxon>Fungi</taxon>
        <taxon>Dikarya</taxon>
        <taxon>Ascomycota</taxon>
        <taxon>Saccharomycotina</taxon>
        <taxon>Saccharomycetes</taxon>
        <taxon>Phaffomycetales</taxon>
        <taxon>Wickerhamomycetaceae</taxon>
        <taxon>Wickerhamomyces</taxon>
    </lineage>
</organism>
<accession>A0A9P8PXY8</accession>
<proteinExistence type="predicted"/>
<name>A0A9P8PXY8_9ASCO</name>
<protein>
    <submittedName>
        <fullName evidence="1">Uncharacterized protein</fullName>
    </submittedName>
</protein>
<reference evidence="1" key="2">
    <citation type="submission" date="2021-01" db="EMBL/GenBank/DDBJ databases">
        <authorList>
            <person name="Schikora-Tamarit M.A."/>
        </authorList>
    </citation>
    <scope>NUCLEOTIDE SEQUENCE</scope>
    <source>
        <strain evidence="1">CBS6341</strain>
    </source>
</reference>
<dbReference type="Proteomes" id="UP000769528">
    <property type="component" value="Unassembled WGS sequence"/>
</dbReference>
<dbReference type="OrthoDB" id="10493205at2759"/>
<comment type="caution">
    <text evidence="1">The sequence shown here is derived from an EMBL/GenBank/DDBJ whole genome shotgun (WGS) entry which is preliminary data.</text>
</comment>
<sequence length="67" mass="7138">MAQPLPTSPKPATTATLPANMTSVALLIPSINDSLQPYKLSNFDLVTESLTLMAGTFKVASLTILYK</sequence>